<feature type="transmembrane region" description="Helical" evidence="7">
    <location>
        <begin position="236"/>
        <end position="257"/>
    </location>
</feature>
<keyword evidence="9" id="KW-1185">Reference proteome</keyword>
<dbReference type="PANTHER" id="PTHR30606">
    <property type="entry name" value="LIPID A BIOSYNTHESIS LAUROYL ACYLTRANSFERASE"/>
    <property type="match status" value="1"/>
</dbReference>
<evidence type="ECO:0000256" key="7">
    <source>
        <dbReference type="SAM" id="Phobius"/>
    </source>
</evidence>
<dbReference type="STRING" id="261392.SAMN02745149_02091"/>
<accession>A0A1T4MUR1</accession>
<reference evidence="8 9" key="1">
    <citation type="submission" date="2017-02" db="EMBL/GenBank/DDBJ databases">
        <authorList>
            <person name="Peterson S.W."/>
        </authorList>
    </citation>
    <scope>NUCLEOTIDE SEQUENCE [LARGE SCALE GENOMIC DNA]</scope>
    <source>
        <strain evidence="8 9">ATCC BAA-908</strain>
    </source>
</reference>
<keyword evidence="2" id="KW-1003">Cell membrane</keyword>
<name>A0A1T4MUR1_TREPO</name>
<evidence type="ECO:0000256" key="6">
    <source>
        <dbReference type="ARBA" id="ARBA00023315"/>
    </source>
</evidence>
<keyword evidence="6 8" id="KW-0012">Acyltransferase</keyword>
<gene>
    <name evidence="8" type="ORF">SAMN02745149_02091</name>
</gene>
<keyword evidence="4 8" id="KW-0808">Transferase</keyword>
<proteinExistence type="predicted"/>
<keyword evidence="7" id="KW-0812">Transmembrane</keyword>
<dbReference type="Pfam" id="PF03279">
    <property type="entry name" value="Lip_A_acyltrans"/>
    <property type="match status" value="1"/>
</dbReference>
<dbReference type="CDD" id="cd07984">
    <property type="entry name" value="LPLAT_LABLAT-like"/>
    <property type="match status" value="1"/>
</dbReference>
<evidence type="ECO:0000313" key="8">
    <source>
        <dbReference type="EMBL" id="SJZ70388.1"/>
    </source>
</evidence>
<dbReference type="EMBL" id="FUWG01000017">
    <property type="protein sequence ID" value="SJZ70388.1"/>
    <property type="molecule type" value="Genomic_DNA"/>
</dbReference>
<keyword evidence="7" id="KW-1133">Transmembrane helix</keyword>
<protein>
    <submittedName>
        <fullName evidence="8">Predicted acyltransferase, LPLAT superfamily</fullName>
    </submittedName>
</protein>
<evidence type="ECO:0000256" key="5">
    <source>
        <dbReference type="ARBA" id="ARBA00023136"/>
    </source>
</evidence>
<keyword evidence="3" id="KW-0997">Cell inner membrane</keyword>
<evidence type="ECO:0000256" key="3">
    <source>
        <dbReference type="ARBA" id="ARBA00022519"/>
    </source>
</evidence>
<dbReference type="Proteomes" id="UP000190423">
    <property type="component" value="Unassembled WGS sequence"/>
</dbReference>
<dbReference type="GO" id="GO:0009247">
    <property type="term" value="P:glycolipid biosynthetic process"/>
    <property type="evidence" value="ECO:0007669"/>
    <property type="project" value="UniProtKB-ARBA"/>
</dbReference>
<keyword evidence="5 7" id="KW-0472">Membrane</keyword>
<dbReference type="AlphaFoldDB" id="A0A1T4MUR1"/>
<comment type="subcellular location">
    <subcellularLocation>
        <location evidence="1">Cell inner membrane</location>
    </subcellularLocation>
</comment>
<dbReference type="GO" id="GO:0005886">
    <property type="term" value="C:plasma membrane"/>
    <property type="evidence" value="ECO:0007669"/>
    <property type="project" value="UniProtKB-SubCell"/>
</dbReference>
<sequence length="327" mass="37730">MKNEEKFLHWADEKEVISSNRPVKFLLLLLVHVPTCLVLLLIYPVSFFYLICSKRARTEARLYQKQLKEFTHGKSPRVISPFLQILSFSLCVLEKIVGWLGKVTYDKLVCHDDDLQELIQMLEKKQGAVLIGSHLGNIELLRSLFSFNRTGVSREVPISVIMELKSTEQFNKTIREVNPKAGFNVIDPKSIGPDTMIALDEQVKNGGLVVFTADRTSANVRTRSVRLPFLGKEADFPYGVFLLTVLLNAPTYFVFALRTKTSTLNPRYNIFVERARTSLSCTRSERDGCIRSLCREFVEKLEKYCREFPYQWYNFYNFWLLSDNKGA</sequence>
<dbReference type="GO" id="GO:0016746">
    <property type="term" value="F:acyltransferase activity"/>
    <property type="evidence" value="ECO:0007669"/>
    <property type="project" value="UniProtKB-KW"/>
</dbReference>
<evidence type="ECO:0000256" key="4">
    <source>
        <dbReference type="ARBA" id="ARBA00022679"/>
    </source>
</evidence>
<evidence type="ECO:0000256" key="2">
    <source>
        <dbReference type="ARBA" id="ARBA00022475"/>
    </source>
</evidence>
<evidence type="ECO:0000256" key="1">
    <source>
        <dbReference type="ARBA" id="ARBA00004533"/>
    </source>
</evidence>
<dbReference type="InterPro" id="IPR004960">
    <property type="entry name" value="LipA_acyltrans"/>
</dbReference>
<feature type="transmembrane region" description="Helical" evidence="7">
    <location>
        <begin position="25"/>
        <end position="51"/>
    </location>
</feature>
<dbReference type="PANTHER" id="PTHR30606:SF9">
    <property type="entry name" value="LIPID A BIOSYNTHESIS LAUROYLTRANSFERASE"/>
    <property type="match status" value="1"/>
</dbReference>
<evidence type="ECO:0000313" key="9">
    <source>
        <dbReference type="Proteomes" id="UP000190423"/>
    </source>
</evidence>
<organism evidence="8 9">
    <name type="scientific">Treponema porcinum</name>
    <dbReference type="NCBI Taxonomy" id="261392"/>
    <lineage>
        <taxon>Bacteria</taxon>
        <taxon>Pseudomonadati</taxon>
        <taxon>Spirochaetota</taxon>
        <taxon>Spirochaetia</taxon>
        <taxon>Spirochaetales</taxon>
        <taxon>Treponemataceae</taxon>
        <taxon>Treponema</taxon>
    </lineage>
</organism>